<dbReference type="Gene3D" id="3.30.420.10">
    <property type="entry name" value="Ribonuclease H-like superfamily/Ribonuclease H"/>
    <property type="match status" value="1"/>
</dbReference>
<accession>A0A8S4R7E0</accession>
<dbReference type="InterPro" id="IPR036397">
    <property type="entry name" value="RNaseH_sf"/>
</dbReference>
<dbReference type="GO" id="GO:0015074">
    <property type="term" value="P:DNA integration"/>
    <property type="evidence" value="ECO:0007669"/>
    <property type="project" value="InterPro"/>
</dbReference>
<evidence type="ECO:0000313" key="2">
    <source>
        <dbReference type="EMBL" id="CAH2230259.1"/>
    </source>
</evidence>
<dbReference type="Proteomes" id="UP000838756">
    <property type="component" value="Unassembled WGS sequence"/>
</dbReference>
<comment type="caution">
    <text evidence="2">The sequence shown here is derived from an EMBL/GenBank/DDBJ whole genome shotgun (WGS) entry which is preliminary data.</text>
</comment>
<proteinExistence type="predicted"/>
<feature type="domain" description="Integrase catalytic" evidence="1">
    <location>
        <begin position="144"/>
        <end position="327"/>
    </location>
</feature>
<evidence type="ECO:0000259" key="1">
    <source>
        <dbReference type="PROSITE" id="PS50994"/>
    </source>
</evidence>
<gene>
    <name evidence="2" type="primary">jg20008</name>
    <name evidence="2" type="ORF">PAEG_LOCUS9508</name>
</gene>
<dbReference type="AlphaFoldDB" id="A0A8S4R7E0"/>
<dbReference type="InterPro" id="IPR001584">
    <property type="entry name" value="Integrase_cat-core"/>
</dbReference>
<dbReference type="PROSITE" id="PS50994">
    <property type="entry name" value="INTEGRASE"/>
    <property type="match status" value="1"/>
</dbReference>
<dbReference type="EMBL" id="CAKXAJ010024785">
    <property type="protein sequence ID" value="CAH2230259.1"/>
    <property type="molecule type" value="Genomic_DNA"/>
</dbReference>
<dbReference type="GO" id="GO:0003676">
    <property type="term" value="F:nucleic acid binding"/>
    <property type="evidence" value="ECO:0007669"/>
    <property type="project" value="InterPro"/>
</dbReference>
<name>A0A8S4R7E0_9NEOP</name>
<organism evidence="2 3">
    <name type="scientific">Pararge aegeria aegeria</name>
    <dbReference type="NCBI Taxonomy" id="348720"/>
    <lineage>
        <taxon>Eukaryota</taxon>
        <taxon>Metazoa</taxon>
        <taxon>Ecdysozoa</taxon>
        <taxon>Arthropoda</taxon>
        <taxon>Hexapoda</taxon>
        <taxon>Insecta</taxon>
        <taxon>Pterygota</taxon>
        <taxon>Neoptera</taxon>
        <taxon>Endopterygota</taxon>
        <taxon>Lepidoptera</taxon>
        <taxon>Glossata</taxon>
        <taxon>Ditrysia</taxon>
        <taxon>Papilionoidea</taxon>
        <taxon>Nymphalidae</taxon>
        <taxon>Satyrinae</taxon>
        <taxon>Satyrini</taxon>
        <taxon>Parargina</taxon>
        <taxon>Pararge</taxon>
    </lineage>
</organism>
<evidence type="ECO:0000313" key="3">
    <source>
        <dbReference type="Proteomes" id="UP000838756"/>
    </source>
</evidence>
<dbReference type="OrthoDB" id="2499658at2759"/>
<sequence length="405" mass="46671">MSGFIEFDYRQSKKNFIEGLENKKRSFSKYQPLNVESKEQLILFVKARVNPYCVKYDTIKDNNSELLILKRRLPDQPVVEVLPAMECFDVLAEAHLLEDHGDCSKMTNILKLIYHIPLNVVNIFLKACNVCMHRNQFSKEKSAKGLNKMNYYVPDYTVHCTIYQIPTNPDNRFSHVIIYVDALTNYVILRPTCSKDHVVVAYELLKIFLDFGLPDNIVCNSDEFYKTTIAMLKPIDIFLQLPSVVTRKSLPKLNQISNDISSLIKSWISAYKSSNWAIGLKEIQWQLNTLTADGSVTKSRKLVNHEIMSPYHAHFGFIPNEKVIQRTNKLPKTGHVSVTNSKNKVFCADDRWCLKCDKKVSEIYYKVCSVCKQKCHFNCCVISVLKILSTEDYKLEITCTSCKES</sequence>
<protein>
    <submittedName>
        <fullName evidence="2">Jg20008 protein</fullName>
    </submittedName>
</protein>
<reference evidence="2" key="1">
    <citation type="submission" date="2022-03" db="EMBL/GenBank/DDBJ databases">
        <authorList>
            <person name="Lindestad O."/>
        </authorList>
    </citation>
    <scope>NUCLEOTIDE SEQUENCE</scope>
</reference>
<keyword evidence="3" id="KW-1185">Reference proteome</keyword>